<dbReference type="Gene3D" id="3.90.1170.50">
    <property type="entry name" value="Aldehyde oxidase/xanthine dehydrogenase, a/b hammerhead"/>
    <property type="match status" value="1"/>
</dbReference>
<dbReference type="InterPro" id="IPR037165">
    <property type="entry name" value="AldOxase/xan_DH_Mopterin-bd_sf"/>
</dbReference>
<reference evidence="3 4" key="1">
    <citation type="submission" date="2016-10" db="EMBL/GenBank/DDBJ databases">
        <authorList>
            <person name="de Groot N.N."/>
        </authorList>
    </citation>
    <scope>NUCLEOTIDE SEQUENCE [LARGE SCALE GENOMIC DNA]</scope>
    <source>
        <strain evidence="3 4">DSM 15345</strain>
    </source>
</reference>
<evidence type="ECO:0000313" key="4">
    <source>
        <dbReference type="Proteomes" id="UP000198703"/>
    </source>
</evidence>
<dbReference type="InterPro" id="IPR046867">
    <property type="entry name" value="AldOxase/xan_DH_MoCoBD2"/>
</dbReference>
<feature type="domain" description="Aldehyde oxidase/xanthine dehydrogenase second molybdopterin binding" evidence="2">
    <location>
        <begin position="24"/>
        <end position="152"/>
    </location>
</feature>
<dbReference type="OrthoDB" id="9767994at2"/>
<keyword evidence="4" id="KW-1185">Reference proteome</keyword>
<dbReference type="PANTHER" id="PTHR47495">
    <property type="entry name" value="ALDEHYDE DEHYDROGENASE"/>
    <property type="match status" value="1"/>
</dbReference>
<name>A0A1H4DM02_9RHOB</name>
<evidence type="ECO:0000313" key="3">
    <source>
        <dbReference type="EMBL" id="SEA73566.1"/>
    </source>
</evidence>
<protein>
    <submittedName>
        <fullName evidence="3">Molybdopterin-binding domain of aldehyde dehydrogenase</fullName>
    </submittedName>
</protein>
<dbReference type="Gene3D" id="3.30.365.10">
    <property type="entry name" value="Aldehyde oxidase/xanthine dehydrogenase, molybdopterin binding domain"/>
    <property type="match status" value="1"/>
</dbReference>
<dbReference type="RefSeq" id="WP_093254680.1">
    <property type="nucleotide sequence ID" value="NZ_FNQM01000010.1"/>
</dbReference>
<dbReference type="InterPro" id="IPR052516">
    <property type="entry name" value="N-heterocyclic_Hydroxylase"/>
</dbReference>
<dbReference type="SUPFAM" id="SSF56003">
    <property type="entry name" value="Molybdenum cofactor-binding domain"/>
    <property type="match status" value="1"/>
</dbReference>
<organism evidence="3 4">
    <name type="scientific">Rubrimonas cliftonensis</name>
    <dbReference type="NCBI Taxonomy" id="89524"/>
    <lineage>
        <taxon>Bacteria</taxon>
        <taxon>Pseudomonadati</taxon>
        <taxon>Pseudomonadota</taxon>
        <taxon>Alphaproteobacteria</taxon>
        <taxon>Rhodobacterales</taxon>
        <taxon>Paracoccaceae</taxon>
        <taxon>Rubrimonas</taxon>
    </lineage>
</organism>
<dbReference type="GO" id="GO:0016491">
    <property type="term" value="F:oxidoreductase activity"/>
    <property type="evidence" value="ECO:0007669"/>
    <property type="project" value="InterPro"/>
</dbReference>
<evidence type="ECO:0000259" key="2">
    <source>
        <dbReference type="Pfam" id="PF20256"/>
    </source>
</evidence>
<feature type="region of interest" description="Disordered" evidence="1">
    <location>
        <begin position="223"/>
        <end position="256"/>
    </location>
</feature>
<accession>A0A1H4DM02</accession>
<dbReference type="Pfam" id="PF20256">
    <property type="entry name" value="MoCoBD_2"/>
    <property type="match status" value="1"/>
</dbReference>
<dbReference type="PANTHER" id="PTHR47495:SF1">
    <property type="entry name" value="BLL3820 PROTEIN"/>
    <property type="match status" value="1"/>
</dbReference>
<dbReference type="STRING" id="89524.SAMN05444370_110112"/>
<dbReference type="EMBL" id="FNQM01000010">
    <property type="protein sequence ID" value="SEA73566.1"/>
    <property type="molecule type" value="Genomic_DNA"/>
</dbReference>
<evidence type="ECO:0000256" key="1">
    <source>
        <dbReference type="SAM" id="MobiDB-lite"/>
    </source>
</evidence>
<dbReference type="AlphaFoldDB" id="A0A1H4DM02"/>
<sequence length="256" mass="27939">MTDPAGTQAIQPPPAMQAAPLISDWIRFLPDRRILVLSGRVELGQGNLTAILQIAADELDAPVEAMTIAGADTSLTPNEGFTSGSLSISQGGMAVRLAASAARQRLLAEAARLLQCAPEDLGVEAGRVLRSGVDTPFDLWELAARADLDAPALFYAAPKRPDERRVCGASLPRLDLAQRLSGGFFVHDMAPEGVLHGRVAHPPTLRSRLGAFDLDALRARRRRRRGARRRLSRGRRRDRGRRGRRRALGRRPRRMG</sequence>
<proteinExistence type="predicted"/>
<gene>
    <name evidence="3" type="ORF">SAMN05444370_110112</name>
</gene>
<dbReference type="Proteomes" id="UP000198703">
    <property type="component" value="Unassembled WGS sequence"/>
</dbReference>